<accession>X1R6Y0</accession>
<dbReference type="AlphaFoldDB" id="X1R6Y0"/>
<name>X1R6Y0_9ZZZZ</name>
<proteinExistence type="predicted"/>
<sequence>AEVGVWNGKLSKDLLTVFPKLTLHMVDIWDSWQPKDPRYPADIDIMCRSSKSKITESFNKAKEVASGFGNRAIINQGDSVRIADGYPDEYFDFVFIDAEHSEAALASDIDAWYPKVKPGGLLCGHDYGHKHFPGVADAVNKFAGRTGLKLEAKKDKCWFIRKRDERDA</sequence>
<protein>
    <recommendedName>
        <fullName evidence="2">Methyltransferase domain-containing protein</fullName>
    </recommendedName>
</protein>
<dbReference type="InterPro" id="IPR029063">
    <property type="entry name" value="SAM-dependent_MTases_sf"/>
</dbReference>
<comment type="caution">
    <text evidence="1">The sequence shown here is derived from an EMBL/GenBank/DDBJ whole genome shotgun (WGS) entry which is preliminary data.</text>
</comment>
<dbReference type="EMBL" id="BARW01009110">
    <property type="protein sequence ID" value="GAI76313.1"/>
    <property type="molecule type" value="Genomic_DNA"/>
</dbReference>
<organism evidence="1">
    <name type="scientific">marine sediment metagenome</name>
    <dbReference type="NCBI Taxonomy" id="412755"/>
    <lineage>
        <taxon>unclassified sequences</taxon>
        <taxon>metagenomes</taxon>
        <taxon>ecological metagenomes</taxon>
    </lineage>
</organism>
<feature type="non-terminal residue" evidence="1">
    <location>
        <position position="1"/>
    </location>
</feature>
<dbReference type="SUPFAM" id="SSF53335">
    <property type="entry name" value="S-adenosyl-L-methionine-dependent methyltransferases"/>
    <property type="match status" value="1"/>
</dbReference>
<gene>
    <name evidence="1" type="ORF">S12H4_18445</name>
</gene>
<reference evidence="1" key="1">
    <citation type="journal article" date="2014" name="Front. Microbiol.">
        <title>High frequency of phylogenetically diverse reductive dehalogenase-homologous genes in deep subseafloor sedimentary metagenomes.</title>
        <authorList>
            <person name="Kawai M."/>
            <person name="Futagami T."/>
            <person name="Toyoda A."/>
            <person name="Takaki Y."/>
            <person name="Nishi S."/>
            <person name="Hori S."/>
            <person name="Arai W."/>
            <person name="Tsubouchi T."/>
            <person name="Morono Y."/>
            <person name="Uchiyama I."/>
            <person name="Ito T."/>
            <person name="Fujiyama A."/>
            <person name="Inagaki F."/>
            <person name="Takami H."/>
        </authorList>
    </citation>
    <scope>NUCLEOTIDE SEQUENCE</scope>
    <source>
        <strain evidence="1">Expedition CK06-06</strain>
    </source>
</reference>
<dbReference type="PANTHER" id="PTHR37909">
    <property type="entry name" value="S-ADENOSYL-L-METHIONINE-DEPENDENT METHYLTRANSFERASES SUPERFAMILY PROTEIN"/>
    <property type="match status" value="1"/>
</dbReference>
<evidence type="ECO:0008006" key="2">
    <source>
        <dbReference type="Google" id="ProtNLM"/>
    </source>
</evidence>
<dbReference type="Pfam" id="PF13578">
    <property type="entry name" value="Methyltransf_24"/>
    <property type="match status" value="1"/>
</dbReference>
<dbReference type="PANTHER" id="PTHR37909:SF1">
    <property type="entry name" value="S-ADENOSYL-L-METHIONINE-DEPENDENT METHYLTRANSFERASES SUPERFAMILY PROTEIN"/>
    <property type="match status" value="1"/>
</dbReference>
<evidence type="ECO:0000313" key="1">
    <source>
        <dbReference type="EMBL" id="GAI76313.1"/>
    </source>
</evidence>
<dbReference type="Gene3D" id="3.40.50.150">
    <property type="entry name" value="Vaccinia Virus protein VP39"/>
    <property type="match status" value="1"/>
</dbReference>